<comment type="caution">
    <text evidence="6">The sequence shown here is derived from an EMBL/GenBank/DDBJ whole genome shotgun (WGS) entry which is preliminary data.</text>
</comment>
<dbReference type="Pfam" id="PF01087">
    <property type="entry name" value="GalP_UDP_transf"/>
    <property type="match status" value="1"/>
</dbReference>
<protein>
    <recommendedName>
        <fullName evidence="5">Galactose-1-phosphate uridyl transferase N-terminal domain-containing protein</fullName>
    </recommendedName>
</protein>
<gene>
    <name evidence="6" type="ORF">A3B37_02950</name>
</gene>
<dbReference type="InterPro" id="IPR005849">
    <property type="entry name" value="GalP_Utransf_N"/>
</dbReference>
<keyword evidence="2" id="KW-0548">Nucleotidyltransferase</keyword>
<dbReference type="STRING" id="1802280.A3B37_02950"/>
<feature type="domain" description="Galactose-1-phosphate uridyl transferase N-terminal" evidence="5">
    <location>
        <begin position="79"/>
        <end position="182"/>
    </location>
</feature>
<accession>A0A1G2LBH9</accession>
<dbReference type="InterPro" id="IPR036265">
    <property type="entry name" value="HIT-like_sf"/>
</dbReference>
<name>A0A1G2LBH9_9BACT</name>
<dbReference type="InterPro" id="IPR053177">
    <property type="entry name" value="ADP-glucose_phosphorylase"/>
</dbReference>
<dbReference type="Proteomes" id="UP000176705">
    <property type="component" value="Unassembled WGS sequence"/>
</dbReference>
<evidence type="ECO:0000256" key="2">
    <source>
        <dbReference type="ARBA" id="ARBA00022695"/>
    </source>
</evidence>
<evidence type="ECO:0000313" key="7">
    <source>
        <dbReference type="Proteomes" id="UP000176705"/>
    </source>
</evidence>
<dbReference type="PANTHER" id="PTHR42763">
    <property type="entry name" value="ADP-GLUCOSE PHOSPHORYLASE"/>
    <property type="match status" value="1"/>
</dbReference>
<dbReference type="EMBL" id="MHQS01000008">
    <property type="protein sequence ID" value="OHA08993.1"/>
    <property type="molecule type" value="Genomic_DNA"/>
</dbReference>
<dbReference type="PANTHER" id="PTHR42763:SF2">
    <property type="entry name" value="ADP-GLUCOSE PHOSPHORYLASE"/>
    <property type="match status" value="1"/>
</dbReference>
<proteinExistence type="predicted"/>
<evidence type="ECO:0000256" key="3">
    <source>
        <dbReference type="ARBA" id="ARBA00023277"/>
    </source>
</evidence>
<dbReference type="GO" id="GO:0008108">
    <property type="term" value="F:UDP-glucose:hexose-1-phosphate uridylyltransferase activity"/>
    <property type="evidence" value="ECO:0007669"/>
    <property type="project" value="InterPro"/>
</dbReference>
<dbReference type="GO" id="GO:0008270">
    <property type="term" value="F:zinc ion binding"/>
    <property type="evidence" value="ECO:0007669"/>
    <property type="project" value="InterPro"/>
</dbReference>
<dbReference type="GO" id="GO:0006012">
    <property type="term" value="P:galactose metabolic process"/>
    <property type="evidence" value="ECO:0007669"/>
    <property type="project" value="InterPro"/>
</dbReference>
<evidence type="ECO:0000259" key="5">
    <source>
        <dbReference type="Pfam" id="PF01087"/>
    </source>
</evidence>
<dbReference type="SUPFAM" id="SSF54197">
    <property type="entry name" value="HIT-like"/>
    <property type="match status" value="2"/>
</dbReference>
<dbReference type="AlphaFoldDB" id="A0A1G2LBH9"/>
<reference evidence="6 7" key="1">
    <citation type="journal article" date="2016" name="Nat. Commun.">
        <title>Thousands of microbial genomes shed light on interconnected biogeochemical processes in an aquifer system.</title>
        <authorList>
            <person name="Anantharaman K."/>
            <person name="Brown C.T."/>
            <person name="Hug L.A."/>
            <person name="Sharon I."/>
            <person name="Castelle C.J."/>
            <person name="Probst A.J."/>
            <person name="Thomas B.C."/>
            <person name="Singh A."/>
            <person name="Wilkins M.J."/>
            <person name="Karaoz U."/>
            <person name="Brodie E.L."/>
            <person name="Williams K.H."/>
            <person name="Hubbard S.S."/>
            <person name="Banfield J.F."/>
        </authorList>
    </citation>
    <scope>NUCLEOTIDE SEQUENCE [LARGE SCALE GENOMIC DNA]</scope>
</reference>
<feature type="active site" description="Tele-UMP-histidine intermediate" evidence="4">
    <location>
        <position position="172"/>
    </location>
</feature>
<sequence>MSELRQDVVTGDWVVVATGRARRPNEFVRRRTPERVQPRAGCPFERLLPPAIIIYDRAGERFRLTKKERRHLERQWWLQVVPNKFPAFLPGLCPVPEARGPYRWQQGVGFHEVVVTRDHRRAIAAMEPREVEIVLRAYRQRYLALKDEDCVQYISIFHNHGREAGATISHPHSQIIAIPVIPPDIGRSLRGSTEYFRRHRRCVHCVMLEFERRDGRRIVYENRDFMVFCPFVSRQAFEIRIFPKRHEPEFERLDDGKIVTAADALRTALAKIERGLRSPAYNFFIHTAPTADGPRLPLYHWHIEVIPKTAVWAGFEIGTGIEISTISPEAAAKFLRKLRI</sequence>
<evidence type="ECO:0000313" key="6">
    <source>
        <dbReference type="EMBL" id="OHA08993.1"/>
    </source>
</evidence>
<keyword evidence="1" id="KW-0808">Transferase</keyword>
<dbReference type="Gene3D" id="3.30.428.10">
    <property type="entry name" value="HIT-like"/>
    <property type="match status" value="2"/>
</dbReference>
<evidence type="ECO:0000256" key="4">
    <source>
        <dbReference type="PIRSR" id="PIRSR000808-1"/>
    </source>
</evidence>
<organism evidence="6 7">
    <name type="scientific">Candidatus Sungbacteria bacterium RIFCSPLOWO2_01_FULL_59_16</name>
    <dbReference type="NCBI Taxonomy" id="1802280"/>
    <lineage>
        <taxon>Bacteria</taxon>
        <taxon>Candidatus Sungiibacteriota</taxon>
    </lineage>
</organism>
<evidence type="ECO:0000256" key="1">
    <source>
        <dbReference type="ARBA" id="ARBA00022679"/>
    </source>
</evidence>
<keyword evidence="3" id="KW-0119">Carbohydrate metabolism</keyword>
<dbReference type="InterPro" id="IPR001937">
    <property type="entry name" value="GalP_UDPtransf1"/>
</dbReference>
<dbReference type="PIRSF" id="PIRSF000808">
    <property type="entry name" value="GalT"/>
    <property type="match status" value="1"/>
</dbReference>